<evidence type="ECO:0000256" key="14">
    <source>
        <dbReference type="RuleBase" id="RU003707"/>
    </source>
</evidence>
<keyword evidence="12" id="KW-0511">Multifunctional enzyme</keyword>
<dbReference type="InterPro" id="IPR029045">
    <property type="entry name" value="ClpP/crotonase-like_dom_sf"/>
</dbReference>
<comment type="pathway">
    <text evidence="2">Lipid metabolism; fatty acid beta-oxidation.</text>
</comment>
<evidence type="ECO:0000259" key="15">
    <source>
        <dbReference type="Pfam" id="PF00725"/>
    </source>
</evidence>
<evidence type="ECO:0000256" key="11">
    <source>
        <dbReference type="ARBA" id="ARBA00023239"/>
    </source>
</evidence>
<keyword evidence="11" id="KW-0456">Lyase</keyword>
<keyword evidence="18" id="KW-1185">Reference proteome</keyword>
<dbReference type="EMBL" id="NOXU01000012">
    <property type="protein sequence ID" value="OYQ37637.1"/>
    <property type="molecule type" value="Genomic_DNA"/>
</dbReference>
<evidence type="ECO:0000256" key="8">
    <source>
        <dbReference type="ARBA" id="ARBA00023098"/>
    </source>
</evidence>
<dbReference type="Gene3D" id="3.90.226.10">
    <property type="entry name" value="2-enoyl-CoA Hydratase, Chain A, domain 1"/>
    <property type="match status" value="1"/>
</dbReference>
<dbReference type="GO" id="GO:0070403">
    <property type="term" value="F:NAD+ binding"/>
    <property type="evidence" value="ECO:0007669"/>
    <property type="project" value="InterPro"/>
</dbReference>
<keyword evidence="7" id="KW-0520">NAD</keyword>
<evidence type="ECO:0000256" key="5">
    <source>
        <dbReference type="ARBA" id="ARBA00022963"/>
    </source>
</evidence>
<dbReference type="InterPro" id="IPR006176">
    <property type="entry name" value="3-OHacyl-CoA_DH_NAD-bd"/>
</dbReference>
<dbReference type="Pfam" id="PF00378">
    <property type="entry name" value="ECH_1"/>
    <property type="match status" value="1"/>
</dbReference>
<evidence type="ECO:0000256" key="9">
    <source>
        <dbReference type="ARBA" id="ARBA00023140"/>
    </source>
</evidence>
<evidence type="ECO:0000256" key="6">
    <source>
        <dbReference type="ARBA" id="ARBA00023002"/>
    </source>
</evidence>
<keyword evidence="6" id="KW-0560">Oxidoreductase</keyword>
<dbReference type="Gene3D" id="3.40.50.720">
    <property type="entry name" value="NAD(P)-binding Rossmann-like Domain"/>
    <property type="match status" value="1"/>
</dbReference>
<sequence>MTQSPVRYDRQGAVGLITVDSPPVNALSQAVRQGLWDRVTEGFQDPAVTALVIMGAGRTFIAGADIAEFIKGGMGEPDLNDVNDLIESGPKPVIAALHGTALGGGLEVALSCHYRVAVPKALVGLPEVKLGILPGGGGTQRLSRLVGAKTAIEMITSGAFIPAPKAQALGIIDHVGEGADPLSVALAFAATLPAGPHKRTRDREDGLAADRGSSVFAEARAALAKSARNQFAPQRCVDAVEAAFTLPFDEGLTRERELFMQCMAHDQAKALIHVFFAERAVTKIPDVPPSVTPRKIGQVAVLGSGTMGGGIAMNFVNAGIPVRLLDLDQAALDRGMGVIAKNYAGTVAKGKLSQAEMDKRLSLIQPTTDYADLADADLIVEAVFEDADVKAKVFRRLDEVAKPGAILASNTSTLDLDAIAANTGRPADVIGMHFFSPANVMKLLEVVRGKHTAPDVIATAMAVGKQIGKVSVLVGNCDGFVGNRMVQYYATEAQRLVIEGASIEQVDQAALEFGLAMGPFAMGDLAGLDVMAFIRARRVAAGLIYGTPLSDRIDPARKGQKNGRGWYRYEPGNRTPLPDPEVTAMIDAYRAERGITPRTFTHEDIAKRLIYALVNEGAKILEEGMALRAGDIDIVYIYGYGFPAWRGGPMKFAELSGLDQVLADITRYHADAVAAGDADGAYWEPAPLLKRLVAEGRKGFG</sequence>
<evidence type="ECO:0000256" key="10">
    <source>
        <dbReference type="ARBA" id="ARBA00023235"/>
    </source>
</evidence>
<keyword evidence="4" id="KW-0276">Fatty acid metabolism</keyword>
<dbReference type="GO" id="GO:0004300">
    <property type="term" value="F:enoyl-CoA hydratase activity"/>
    <property type="evidence" value="ECO:0007669"/>
    <property type="project" value="UniProtKB-ARBA"/>
</dbReference>
<name>A0A255Z7W1_9PROT</name>
<evidence type="ECO:0000259" key="16">
    <source>
        <dbReference type="Pfam" id="PF02737"/>
    </source>
</evidence>
<evidence type="ECO:0000256" key="1">
    <source>
        <dbReference type="ARBA" id="ARBA00004275"/>
    </source>
</evidence>
<evidence type="ECO:0000256" key="13">
    <source>
        <dbReference type="ARBA" id="ARBA00049556"/>
    </source>
</evidence>
<dbReference type="Pfam" id="PF00725">
    <property type="entry name" value="3HCDH"/>
    <property type="match status" value="2"/>
</dbReference>
<accession>A0A255Z7W1</accession>
<dbReference type="RefSeq" id="WP_094452830.1">
    <property type="nucleotide sequence ID" value="NZ_NOXU01000012.1"/>
</dbReference>
<keyword evidence="10" id="KW-0413">Isomerase</keyword>
<dbReference type="InterPro" id="IPR006108">
    <property type="entry name" value="3HC_DH_C"/>
</dbReference>
<evidence type="ECO:0000256" key="3">
    <source>
        <dbReference type="ARBA" id="ARBA00008750"/>
    </source>
</evidence>
<feature type="domain" description="3-hydroxyacyl-CoA dehydrogenase C-terminal" evidence="15">
    <location>
        <begin position="605"/>
        <end position="699"/>
    </location>
</feature>
<organism evidence="17 18">
    <name type="scientific">Niveispirillum lacus</name>
    <dbReference type="NCBI Taxonomy" id="1981099"/>
    <lineage>
        <taxon>Bacteria</taxon>
        <taxon>Pseudomonadati</taxon>
        <taxon>Pseudomonadota</taxon>
        <taxon>Alphaproteobacteria</taxon>
        <taxon>Rhodospirillales</taxon>
        <taxon>Azospirillaceae</taxon>
        <taxon>Niveispirillum</taxon>
    </lineage>
</organism>
<comment type="caution">
    <text evidence="17">The sequence shown here is derived from an EMBL/GenBank/DDBJ whole genome shotgun (WGS) entry which is preliminary data.</text>
</comment>
<dbReference type="SUPFAM" id="SSF52096">
    <property type="entry name" value="ClpP/crotonase"/>
    <property type="match status" value="1"/>
</dbReference>
<reference evidence="17 18" key="1">
    <citation type="submission" date="2017-07" db="EMBL/GenBank/DDBJ databases">
        <title>Niveispirillum cyanobacteriorum sp. nov., isolated from cyanobacterial aggregates in a eutrophic lake.</title>
        <authorList>
            <person name="Cai H."/>
        </authorList>
    </citation>
    <scope>NUCLEOTIDE SEQUENCE [LARGE SCALE GENOMIC DNA]</scope>
    <source>
        <strain evidence="18">TH1-14</strain>
    </source>
</reference>
<dbReference type="GO" id="GO:0003857">
    <property type="term" value="F:(3S)-3-hydroxyacyl-CoA dehydrogenase (NAD+) activity"/>
    <property type="evidence" value="ECO:0007669"/>
    <property type="project" value="UniProtKB-EC"/>
</dbReference>
<feature type="domain" description="3-hydroxyacyl-CoA dehydrogenase C-terminal" evidence="15">
    <location>
        <begin position="479"/>
        <end position="569"/>
    </location>
</feature>
<gene>
    <name evidence="17" type="ORF">CHU95_00825</name>
</gene>
<comment type="catalytic activity">
    <reaction evidence="13">
        <text>a (3S)-3-hydroxyacyl-CoA + NAD(+) = a 3-oxoacyl-CoA + NADH + H(+)</text>
        <dbReference type="Rhea" id="RHEA:22432"/>
        <dbReference type="ChEBI" id="CHEBI:15378"/>
        <dbReference type="ChEBI" id="CHEBI:57318"/>
        <dbReference type="ChEBI" id="CHEBI:57540"/>
        <dbReference type="ChEBI" id="CHEBI:57945"/>
        <dbReference type="ChEBI" id="CHEBI:90726"/>
        <dbReference type="EC" id="1.1.1.35"/>
    </reaction>
</comment>
<evidence type="ECO:0000256" key="4">
    <source>
        <dbReference type="ARBA" id="ARBA00022832"/>
    </source>
</evidence>
<evidence type="ECO:0000256" key="12">
    <source>
        <dbReference type="ARBA" id="ARBA00023268"/>
    </source>
</evidence>
<dbReference type="PANTHER" id="PTHR23309">
    <property type="entry name" value="3-HYDROXYACYL-COA DEHYROGENASE"/>
    <property type="match status" value="1"/>
</dbReference>
<dbReference type="SUPFAM" id="SSF48179">
    <property type="entry name" value="6-phosphogluconate dehydrogenase C-terminal domain-like"/>
    <property type="match status" value="2"/>
</dbReference>
<proteinExistence type="inferred from homology"/>
<dbReference type="AlphaFoldDB" id="A0A255Z7W1"/>
<feature type="domain" description="3-hydroxyacyl-CoA dehydrogenase NAD binding" evidence="16">
    <location>
        <begin position="298"/>
        <end position="476"/>
    </location>
</feature>
<dbReference type="CDD" id="cd06558">
    <property type="entry name" value="crotonase-like"/>
    <property type="match status" value="1"/>
</dbReference>
<dbReference type="PROSITE" id="PS00166">
    <property type="entry name" value="ENOYL_COA_HYDRATASE"/>
    <property type="match status" value="1"/>
</dbReference>
<evidence type="ECO:0000256" key="7">
    <source>
        <dbReference type="ARBA" id="ARBA00023027"/>
    </source>
</evidence>
<dbReference type="InterPro" id="IPR036291">
    <property type="entry name" value="NAD(P)-bd_dom_sf"/>
</dbReference>
<keyword evidence="8" id="KW-0443">Lipid metabolism</keyword>
<dbReference type="InterPro" id="IPR008927">
    <property type="entry name" value="6-PGluconate_DH-like_C_sf"/>
</dbReference>
<evidence type="ECO:0000313" key="18">
    <source>
        <dbReference type="Proteomes" id="UP000216998"/>
    </source>
</evidence>
<protein>
    <submittedName>
        <fullName evidence="17">3-hydroxyacyl-CoA dehydrogenase</fullName>
    </submittedName>
</protein>
<dbReference type="InterPro" id="IPR001753">
    <property type="entry name" value="Enoyl-CoA_hydra/iso"/>
</dbReference>
<dbReference type="GO" id="GO:0016853">
    <property type="term" value="F:isomerase activity"/>
    <property type="evidence" value="ECO:0007669"/>
    <property type="project" value="UniProtKB-KW"/>
</dbReference>
<evidence type="ECO:0000256" key="2">
    <source>
        <dbReference type="ARBA" id="ARBA00005005"/>
    </source>
</evidence>
<evidence type="ECO:0000313" key="17">
    <source>
        <dbReference type="EMBL" id="OYQ37637.1"/>
    </source>
</evidence>
<dbReference type="FunFam" id="1.10.1040.50:FF:000006">
    <property type="entry name" value="Peroxisomal bifunctional enzyme"/>
    <property type="match status" value="1"/>
</dbReference>
<dbReference type="GO" id="GO:0006635">
    <property type="term" value="P:fatty acid beta-oxidation"/>
    <property type="evidence" value="ECO:0007669"/>
    <property type="project" value="UniProtKB-UniPathway"/>
</dbReference>
<dbReference type="Proteomes" id="UP000216998">
    <property type="component" value="Unassembled WGS sequence"/>
</dbReference>
<comment type="similarity">
    <text evidence="14">Belongs to the enoyl-CoA hydratase/isomerase family.</text>
</comment>
<dbReference type="Pfam" id="PF02737">
    <property type="entry name" value="3HCDH_N"/>
    <property type="match status" value="1"/>
</dbReference>
<dbReference type="UniPathway" id="UPA00659"/>
<dbReference type="OrthoDB" id="9771883at2"/>
<keyword evidence="9" id="KW-0576">Peroxisome</keyword>
<dbReference type="SUPFAM" id="SSF51735">
    <property type="entry name" value="NAD(P)-binding Rossmann-fold domains"/>
    <property type="match status" value="1"/>
</dbReference>
<keyword evidence="5" id="KW-0442">Lipid degradation</keyword>
<dbReference type="InterPro" id="IPR018376">
    <property type="entry name" value="Enoyl-CoA_hyd/isom_CS"/>
</dbReference>
<dbReference type="Gene3D" id="1.10.1040.50">
    <property type="match status" value="1"/>
</dbReference>
<comment type="subcellular location">
    <subcellularLocation>
        <location evidence="1">Peroxisome</location>
    </subcellularLocation>
</comment>
<comment type="similarity">
    <text evidence="3">In the N-terminal section; belongs to the enoyl-CoA hydratase/isomerase family.</text>
</comment>
<dbReference type="FunFam" id="3.40.50.720:FF:000009">
    <property type="entry name" value="Fatty oxidation complex, alpha subunit"/>
    <property type="match status" value="1"/>
</dbReference>